<reference evidence="1" key="2">
    <citation type="submission" date="2015-03" db="UniProtKB">
        <authorList>
            <consortium name="EnsemblPlants"/>
        </authorList>
    </citation>
    <scope>IDENTIFICATION</scope>
</reference>
<dbReference type="Proteomes" id="UP000026960">
    <property type="component" value="Chromosome 4"/>
</dbReference>
<evidence type="ECO:0000313" key="1">
    <source>
        <dbReference type="EnsemblPlants" id="OBART04G27350.1"/>
    </source>
</evidence>
<sequence length="62" mass="7098">MCSGVPELRLSFTEANARLRRIVFEALKIMLHLESEEAYQIQKPCQGTLEASKLSYKHYVAV</sequence>
<dbReference type="Gramene" id="OBART04G27350.1">
    <property type="protein sequence ID" value="OBART04G27350.1"/>
    <property type="gene ID" value="OBART04G27350"/>
</dbReference>
<dbReference type="HOGENOM" id="CLU_2907637_0_0_1"/>
<keyword evidence="2" id="KW-1185">Reference proteome</keyword>
<reference evidence="1" key="1">
    <citation type="journal article" date="2009" name="Rice">
        <title>De Novo Next Generation Sequencing of Plant Genomes.</title>
        <authorList>
            <person name="Rounsley S."/>
            <person name="Marri P.R."/>
            <person name="Yu Y."/>
            <person name="He R."/>
            <person name="Sisneros N."/>
            <person name="Goicoechea J.L."/>
            <person name="Lee S.J."/>
            <person name="Angelova A."/>
            <person name="Kudrna D."/>
            <person name="Luo M."/>
            <person name="Affourtit J."/>
            <person name="Desany B."/>
            <person name="Knight J."/>
            <person name="Niazi F."/>
            <person name="Egholm M."/>
            <person name="Wing R.A."/>
        </authorList>
    </citation>
    <scope>NUCLEOTIDE SEQUENCE [LARGE SCALE GENOMIC DNA]</scope>
    <source>
        <strain evidence="1">cv. IRGC 105608</strain>
    </source>
</reference>
<protein>
    <submittedName>
        <fullName evidence="1">Uncharacterized protein</fullName>
    </submittedName>
</protein>
<evidence type="ECO:0000313" key="2">
    <source>
        <dbReference type="Proteomes" id="UP000026960"/>
    </source>
</evidence>
<dbReference type="PaxDb" id="65489-OBART04G27350.1"/>
<accession>A0A0D3G0W6</accession>
<dbReference type="EnsemblPlants" id="OBART04G27350.1">
    <property type="protein sequence ID" value="OBART04G27350.1"/>
    <property type="gene ID" value="OBART04G27350"/>
</dbReference>
<dbReference type="AlphaFoldDB" id="A0A0D3G0W6"/>
<organism evidence="1">
    <name type="scientific">Oryza barthii</name>
    <dbReference type="NCBI Taxonomy" id="65489"/>
    <lineage>
        <taxon>Eukaryota</taxon>
        <taxon>Viridiplantae</taxon>
        <taxon>Streptophyta</taxon>
        <taxon>Embryophyta</taxon>
        <taxon>Tracheophyta</taxon>
        <taxon>Spermatophyta</taxon>
        <taxon>Magnoliopsida</taxon>
        <taxon>Liliopsida</taxon>
        <taxon>Poales</taxon>
        <taxon>Poaceae</taxon>
        <taxon>BOP clade</taxon>
        <taxon>Oryzoideae</taxon>
        <taxon>Oryzeae</taxon>
        <taxon>Oryzinae</taxon>
        <taxon>Oryza</taxon>
    </lineage>
</organism>
<name>A0A0D3G0W6_9ORYZ</name>
<proteinExistence type="predicted"/>